<organism evidence="2 3">
    <name type="scientific">Mucuna pruriens</name>
    <name type="common">Velvet bean</name>
    <name type="synonym">Dolichos pruriens</name>
    <dbReference type="NCBI Taxonomy" id="157652"/>
    <lineage>
        <taxon>Eukaryota</taxon>
        <taxon>Viridiplantae</taxon>
        <taxon>Streptophyta</taxon>
        <taxon>Embryophyta</taxon>
        <taxon>Tracheophyta</taxon>
        <taxon>Spermatophyta</taxon>
        <taxon>Magnoliopsida</taxon>
        <taxon>eudicotyledons</taxon>
        <taxon>Gunneridae</taxon>
        <taxon>Pentapetalae</taxon>
        <taxon>rosids</taxon>
        <taxon>fabids</taxon>
        <taxon>Fabales</taxon>
        <taxon>Fabaceae</taxon>
        <taxon>Papilionoideae</taxon>
        <taxon>50 kb inversion clade</taxon>
        <taxon>NPAAA clade</taxon>
        <taxon>indigoferoid/millettioid clade</taxon>
        <taxon>Phaseoleae</taxon>
        <taxon>Mucuna</taxon>
    </lineage>
</organism>
<dbReference type="EMBL" id="QJKJ01001361">
    <property type="protein sequence ID" value="RDY07992.1"/>
    <property type="molecule type" value="Genomic_DNA"/>
</dbReference>
<protein>
    <submittedName>
        <fullName evidence="2">Uncharacterized protein</fullName>
    </submittedName>
</protein>
<evidence type="ECO:0000313" key="2">
    <source>
        <dbReference type="EMBL" id="RDY07992.1"/>
    </source>
</evidence>
<gene>
    <name evidence="2" type="ORF">CR513_07825</name>
</gene>
<reference evidence="2" key="1">
    <citation type="submission" date="2018-05" db="EMBL/GenBank/DDBJ databases">
        <title>Draft genome of Mucuna pruriens seed.</title>
        <authorList>
            <person name="Nnadi N.E."/>
            <person name="Vos R."/>
            <person name="Hasami M.H."/>
            <person name="Devisetty U.K."/>
            <person name="Aguiy J.C."/>
        </authorList>
    </citation>
    <scope>NUCLEOTIDE SEQUENCE [LARGE SCALE GENOMIC DNA]</scope>
    <source>
        <strain evidence="2">JCA_2017</strain>
    </source>
</reference>
<feature type="compositionally biased region" description="Basic residues" evidence="1">
    <location>
        <begin position="49"/>
        <end position="62"/>
    </location>
</feature>
<proteinExistence type="predicted"/>
<dbReference type="AlphaFoldDB" id="A0A371HYY4"/>
<sequence>MINDKAYKLDLPTTYGEEFDSRKNPFEKGGNDRDQTNKAEDPLRDIRGPKTRSKTKMMKQSL</sequence>
<evidence type="ECO:0000313" key="3">
    <source>
        <dbReference type="Proteomes" id="UP000257109"/>
    </source>
</evidence>
<keyword evidence="3" id="KW-1185">Reference proteome</keyword>
<dbReference type="OrthoDB" id="1432277at2759"/>
<comment type="caution">
    <text evidence="2">The sequence shown here is derived from an EMBL/GenBank/DDBJ whole genome shotgun (WGS) entry which is preliminary data.</text>
</comment>
<name>A0A371HYY4_MUCPR</name>
<feature type="compositionally biased region" description="Basic and acidic residues" evidence="1">
    <location>
        <begin position="19"/>
        <end position="48"/>
    </location>
</feature>
<evidence type="ECO:0000256" key="1">
    <source>
        <dbReference type="SAM" id="MobiDB-lite"/>
    </source>
</evidence>
<dbReference type="Proteomes" id="UP000257109">
    <property type="component" value="Unassembled WGS sequence"/>
</dbReference>
<feature type="non-terminal residue" evidence="2">
    <location>
        <position position="1"/>
    </location>
</feature>
<accession>A0A371HYY4</accession>
<feature type="region of interest" description="Disordered" evidence="1">
    <location>
        <begin position="1"/>
        <end position="62"/>
    </location>
</feature>